<keyword evidence="5" id="KW-0964">Secreted</keyword>
<comment type="similarity">
    <text evidence="4">Belongs to the RBT5 family.</text>
</comment>
<name>A0A6A6A929_9PLEO</name>
<keyword evidence="10 15" id="KW-0472">Membrane</keyword>
<feature type="transmembrane region" description="Helical" evidence="15">
    <location>
        <begin position="291"/>
        <end position="310"/>
    </location>
</feature>
<dbReference type="PANTHER" id="PTHR33048:SF123">
    <property type="entry name" value="INTEGRAL MEMBRANE PROTEIN"/>
    <property type="match status" value="1"/>
</dbReference>
<evidence type="ECO:0000256" key="12">
    <source>
        <dbReference type="ARBA" id="ARBA00023288"/>
    </source>
</evidence>
<keyword evidence="8 16" id="KW-0732">Signal</keyword>
<gene>
    <name evidence="19" type="ORF">P153DRAFT_398683</name>
</gene>
<evidence type="ECO:0000256" key="9">
    <source>
        <dbReference type="ARBA" id="ARBA00022989"/>
    </source>
</evidence>
<evidence type="ECO:0000256" key="5">
    <source>
        <dbReference type="ARBA" id="ARBA00022525"/>
    </source>
</evidence>
<evidence type="ECO:0000256" key="13">
    <source>
        <dbReference type="ARBA" id="ARBA00038359"/>
    </source>
</evidence>
<dbReference type="InterPro" id="IPR008427">
    <property type="entry name" value="Extracellular_membr_CFEM_dom"/>
</dbReference>
<feature type="transmembrane region" description="Helical" evidence="15">
    <location>
        <begin position="205"/>
        <end position="227"/>
    </location>
</feature>
<feature type="transmembrane region" description="Helical" evidence="15">
    <location>
        <begin position="178"/>
        <end position="198"/>
    </location>
</feature>
<evidence type="ECO:0000256" key="3">
    <source>
        <dbReference type="ARBA" id="ARBA00004613"/>
    </source>
</evidence>
<feature type="transmembrane region" description="Helical" evidence="15">
    <location>
        <begin position="330"/>
        <end position="348"/>
    </location>
</feature>
<evidence type="ECO:0000256" key="4">
    <source>
        <dbReference type="ARBA" id="ARBA00010031"/>
    </source>
</evidence>
<evidence type="ECO:0000256" key="16">
    <source>
        <dbReference type="SAM" id="SignalP"/>
    </source>
</evidence>
<keyword evidence="6" id="KW-0336">GPI-anchor</keyword>
<keyword evidence="20" id="KW-1185">Reference proteome</keyword>
<feature type="domain" description="CFEM" evidence="17">
    <location>
        <begin position="28"/>
        <end position="86"/>
    </location>
</feature>
<dbReference type="AlphaFoldDB" id="A0A6A6A929"/>
<feature type="chain" id="PRO_5025546726" evidence="16">
    <location>
        <begin position="24"/>
        <end position="448"/>
    </location>
</feature>
<evidence type="ECO:0000313" key="20">
    <source>
        <dbReference type="Proteomes" id="UP000799771"/>
    </source>
</evidence>
<evidence type="ECO:0000313" key="19">
    <source>
        <dbReference type="EMBL" id="KAF2127338.1"/>
    </source>
</evidence>
<keyword evidence="12" id="KW-0449">Lipoprotein</keyword>
<keyword evidence="11" id="KW-1015">Disulfide bond</keyword>
<evidence type="ECO:0000256" key="2">
    <source>
        <dbReference type="ARBA" id="ARBA00004589"/>
    </source>
</evidence>
<evidence type="ECO:0000259" key="18">
    <source>
        <dbReference type="Pfam" id="PF20684"/>
    </source>
</evidence>
<evidence type="ECO:0000256" key="6">
    <source>
        <dbReference type="ARBA" id="ARBA00022622"/>
    </source>
</evidence>
<feature type="region of interest" description="Disordered" evidence="14">
    <location>
        <begin position="408"/>
        <end position="448"/>
    </location>
</feature>
<dbReference type="InterPro" id="IPR052337">
    <property type="entry name" value="SAT4-like"/>
</dbReference>
<dbReference type="OrthoDB" id="2496787at2759"/>
<evidence type="ECO:0000256" key="8">
    <source>
        <dbReference type="ARBA" id="ARBA00022729"/>
    </source>
</evidence>
<evidence type="ECO:0000256" key="7">
    <source>
        <dbReference type="ARBA" id="ARBA00022692"/>
    </source>
</evidence>
<keyword evidence="6" id="KW-0325">Glycoprotein</keyword>
<accession>A0A6A6A929</accession>
<feature type="domain" description="Rhodopsin" evidence="18">
    <location>
        <begin position="119"/>
        <end position="354"/>
    </location>
</feature>
<dbReference type="InterPro" id="IPR049326">
    <property type="entry name" value="Rhodopsin_dom_fungi"/>
</dbReference>
<evidence type="ECO:0000259" key="17">
    <source>
        <dbReference type="Pfam" id="PF05730"/>
    </source>
</evidence>
<proteinExistence type="inferred from homology"/>
<protein>
    <submittedName>
        <fullName evidence="19">Uncharacterized protein</fullName>
    </submittedName>
</protein>
<evidence type="ECO:0000256" key="11">
    <source>
        <dbReference type="ARBA" id="ARBA00023157"/>
    </source>
</evidence>
<dbReference type="PANTHER" id="PTHR33048">
    <property type="entry name" value="PTH11-LIKE INTEGRAL MEMBRANE PROTEIN (AFU_ORTHOLOGUE AFUA_5G11245)"/>
    <property type="match status" value="1"/>
</dbReference>
<feature type="compositionally biased region" description="Polar residues" evidence="14">
    <location>
        <begin position="424"/>
        <end position="437"/>
    </location>
</feature>
<organism evidence="19 20">
    <name type="scientific">Dothidotthia symphoricarpi CBS 119687</name>
    <dbReference type="NCBI Taxonomy" id="1392245"/>
    <lineage>
        <taxon>Eukaryota</taxon>
        <taxon>Fungi</taxon>
        <taxon>Dikarya</taxon>
        <taxon>Ascomycota</taxon>
        <taxon>Pezizomycotina</taxon>
        <taxon>Dothideomycetes</taxon>
        <taxon>Pleosporomycetidae</taxon>
        <taxon>Pleosporales</taxon>
        <taxon>Dothidotthiaceae</taxon>
        <taxon>Dothidotthia</taxon>
    </lineage>
</organism>
<feature type="transmembrane region" description="Helical" evidence="15">
    <location>
        <begin position="255"/>
        <end position="279"/>
    </location>
</feature>
<evidence type="ECO:0000256" key="10">
    <source>
        <dbReference type="ARBA" id="ARBA00023136"/>
    </source>
</evidence>
<evidence type="ECO:0000256" key="1">
    <source>
        <dbReference type="ARBA" id="ARBA00004141"/>
    </source>
</evidence>
<dbReference type="Pfam" id="PF05730">
    <property type="entry name" value="CFEM"/>
    <property type="match status" value="1"/>
</dbReference>
<reference evidence="19" key="1">
    <citation type="journal article" date="2020" name="Stud. Mycol.">
        <title>101 Dothideomycetes genomes: a test case for predicting lifestyles and emergence of pathogens.</title>
        <authorList>
            <person name="Haridas S."/>
            <person name="Albert R."/>
            <person name="Binder M."/>
            <person name="Bloem J."/>
            <person name="Labutti K."/>
            <person name="Salamov A."/>
            <person name="Andreopoulos B."/>
            <person name="Baker S."/>
            <person name="Barry K."/>
            <person name="Bills G."/>
            <person name="Bluhm B."/>
            <person name="Cannon C."/>
            <person name="Castanera R."/>
            <person name="Culley D."/>
            <person name="Daum C."/>
            <person name="Ezra D."/>
            <person name="Gonzalez J."/>
            <person name="Henrissat B."/>
            <person name="Kuo A."/>
            <person name="Liang C."/>
            <person name="Lipzen A."/>
            <person name="Lutzoni F."/>
            <person name="Magnuson J."/>
            <person name="Mondo S."/>
            <person name="Nolan M."/>
            <person name="Ohm R."/>
            <person name="Pangilinan J."/>
            <person name="Park H.-J."/>
            <person name="Ramirez L."/>
            <person name="Alfaro M."/>
            <person name="Sun H."/>
            <person name="Tritt A."/>
            <person name="Yoshinaga Y."/>
            <person name="Zwiers L.-H."/>
            <person name="Turgeon B."/>
            <person name="Goodwin S."/>
            <person name="Spatafora J."/>
            <person name="Crous P."/>
            <person name="Grigoriev I."/>
        </authorList>
    </citation>
    <scope>NUCLEOTIDE SEQUENCE</scope>
    <source>
        <strain evidence="19">CBS 119687</strain>
    </source>
</reference>
<evidence type="ECO:0000256" key="14">
    <source>
        <dbReference type="SAM" id="MobiDB-lite"/>
    </source>
</evidence>
<dbReference type="GeneID" id="54412097"/>
<comment type="similarity">
    <text evidence="13">Belongs to the SAT4 family.</text>
</comment>
<dbReference type="GO" id="GO:0098552">
    <property type="term" value="C:side of membrane"/>
    <property type="evidence" value="ECO:0007669"/>
    <property type="project" value="UniProtKB-KW"/>
</dbReference>
<dbReference type="EMBL" id="ML977511">
    <property type="protein sequence ID" value="KAF2127338.1"/>
    <property type="molecule type" value="Genomic_DNA"/>
</dbReference>
<dbReference type="Pfam" id="PF20684">
    <property type="entry name" value="Fung_rhodopsin"/>
    <property type="match status" value="1"/>
</dbReference>
<dbReference type="Proteomes" id="UP000799771">
    <property type="component" value="Unassembled WGS sequence"/>
</dbReference>
<sequence>MKRAIILGVGFTLLGFLLPPVISLEVEYPACVTNCTQAVLECDPTNAICICTASPLLKQGIIACVKDNCTVKQGFSAAGAISLMCHVPVRSRSEAITATTATSGVLSFIATSMRTSVALSQGSFGLDDASAIVAELAGISFTVVVFYQSLIGLGKDTYTVDPEDIYPFLKLTYYGQGIYFWCSGFTKLCFLFFFLRIFPSQRTRMFCFIGIVASVLYTLAYSIAAWLQCKPISASWEAWDGEHGEPDYCINLNTFWYAASGVNIALDLVIAAIPIPELVTLNLSWRKKGSLIAIFGVGFITIMVSCVRLPTLHTYGNTYNPLWNHSWGNLVSTVELNVGVICICLPSFRRFFQRFIPKLCGGTSTPDSNYRHYDDDHTPRKRRIHRDSDLFNTVTKAGDTRVVTVQEDDDDEIELMELGKGTGRTASIEGSTESQQDMYEGPEQQHQG</sequence>
<keyword evidence="7 15" id="KW-0812">Transmembrane</keyword>
<feature type="signal peptide" evidence="16">
    <location>
        <begin position="1"/>
        <end position="23"/>
    </location>
</feature>
<keyword evidence="9 15" id="KW-1133">Transmembrane helix</keyword>
<comment type="subcellular location">
    <subcellularLocation>
        <location evidence="2">Membrane</location>
        <topology evidence="2">Lipid-anchor</topology>
        <topology evidence="2">GPI-anchor</topology>
    </subcellularLocation>
    <subcellularLocation>
        <location evidence="1">Membrane</location>
        <topology evidence="1">Multi-pass membrane protein</topology>
    </subcellularLocation>
    <subcellularLocation>
        <location evidence="3">Secreted</location>
    </subcellularLocation>
</comment>
<dbReference type="GO" id="GO:0005576">
    <property type="term" value="C:extracellular region"/>
    <property type="evidence" value="ECO:0007669"/>
    <property type="project" value="UniProtKB-SubCell"/>
</dbReference>
<dbReference type="RefSeq" id="XP_033521727.1">
    <property type="nucleotide sequence ID" value="XM_033671665.1"/>
</dbReference>
<evidence type="ECO:0000256" key="15">
    <source>
        <dbReference type="SAM" id="Phobius"/>
    </source>
</evidence>